<comment type="caution">
    <text evidence="3">The sequence shown here is derived from an EMBL/GenBank/DDBJ whole genome shotgun (WGS) entry which is preliminary data.</text>
</comment>
<keyword evidence="4" id="KW-1185">Reference proteome</keyword>
<dbReference type="AlphaFoldDB" id="A0A1E5L749"/>
<gene>
    <name evidence="3" type="ORF">BHU72_03240</name>
</gene>
<evidence type="ECO:0000313" key="4">
    <source>
        <dbReference type="Proteomes" id="UP000095255"/>
    </source>
</evidence>
<dbReference type="Proteomes" id="UP000095255">
    <property type="component" value="Unassembled WGS sequence"/>
</dbReference>
<dbReference type="PANTHER" id="PTHR43022">
    <property type="entry name" value="PROTEIN SMF"/>
    <property type="match status" value="1"/>
</dbReference>
<dbReference type="STRING" id="1390249.BHU72_03240"/>
<dbReference type="OrthoDB" id="9785707at2"/>
<name>A0A1E5L749_9FIRM</name>
<dbReference type="PANTHER" id="PTHR43022:SF1">
    <property type="entry name" value="PROTEIN SMF"/>
    <property type="match status" value="1"/>
</dbReference>
<evidence type="ECO:0000259" key="2">
    <source>
        <dbReference type="Pfam" id="PF02481"/>
    </source>
</evidence>
<evidence type="ECO:0000256" key="1">
    <source>
        <dbReference type="ARBA" id="ARBA00006525"/>
    </source>
</evidence>
<dbReference type="SUPFAM" id="SSF102405">
    <property type="entry name" value="MCP/YpsA-like"/>
    <property type="match status" value="1"/>
</dbReference>
<organism evidence="3 4">
    <name type="scientific">Desulfuribacillus stibiiarsenatis</name>
    <dbReference type="NCBI Taxonomy" id="1390249"/>
    <lineage>
        <taxon>Bacteria</taxon>
        <taxon>Bacillati</taxon>
        <taxon>Bacillota</taxon>
        <taxon>Desulfuribacillia</taxon>
        <taxon>Desulfuribacillales</taxon>
        <taxon>Desulfuribacillaceae</taxon>
        <taxon>Desulfuribacillus</taxon>
    </lineage>
</organism>
<dbReference type="GO" id="GO:0009294">
    <property type="term" value="P:DNA-mediated transformation"/>
    <property type="evidence" value="ECO:0007669"/>
    <property type="project" value="InterPro"/>
</dbReference>
<proteinExistence type="inferred from homology"/>
<dbReference type="InterPro" id="IPR003488">
    <property type="entry name" value="DprA"/>
</dbReference>
<dbReference type="Pfam" id="PF02481">
    <property type="entry name" value="DNA_processg_A"/>
    <property type="match status" value="1"/>
</dbReference>
<comment type="similarity">
    <text evidence="1">Belongs to the DprA/Smf family.</text>
</comment>
<accession>A0A1E5L749</accession>
<protein>
    <submittedName>
        <fullName evidence="3">DNA protecting protein DprA</fullName>
    </submittedName>
</protein>
<dbReference type="SUPFAM" id="SSF47781">
    <property type="entry name" value="RuvA domain 2-like"/>
    <property type="match status" value="1"/>
</dbReference>
<reference evidence="3 4" key="1">
    <citation type="submission" date="2016-09" db="EMBL/GenBank/DDBJ databases">
        <title>Desulfuribacillus arsenicus sp. nov., an obligately anaerobic, dissimilatory arsenic- and antimonate-reducing bacterium isolated from anoxic sediments.</title>
        <authorList>
            <person name="Abin C.A."/>
            <person name="Hollibaugh J.T."/>
        </authorList>
    </citation>
    <scope>NUCLEOTIDE SEQUENCE [LARGE SCALE GENOMIC DNA]</scope>
    <source>
        <strain evidence="3 4">MLFW-2</strain>
    </source>
</reference>
<dbReference type="EMBL" id="MJAT01000012">
    <property type="protein sequence ID" value="OEH85809.1"/>
    <property type="molecule type" value="Genomic_DNA"/>
</dbReference>
<dbReference type="InterPro" id="IPR010994">
    <property type="entry name" value="RuvA_2-like"/>
</dbReference>
<evidence type="ECO:0000313" key="3">
    <source>
        <dbReference type="EMBL" id="OEH85809.1"/>
    </source>
</evidence>
<dbReference type="Gene3D" id="3.40.50.450">
    <property type="match status" value="1"/>
</dbReference>
<sequence>MVKEREWLLFFQQLNGIGSITMKKIYDYFGSFSSAALAKHEQFRNVGLSSRVIDEIVSKVDGGLDGIESFTLECRKREIHILTVLDDDYPTLLKELYDPPWALFVKGNRHILNEHSISVVGTREPSFYGKYVCNELGKTLALHEIPVISGLAKGIDRYIHEAVLRQKGKCVAVIASGFDNIYPSEHKTLAANIIENDGCLVSEYAYWIKAKPGQFPARNRIISGLSLATVVVESKEKGGALITADQALEQNREVFAVPGNINSPNSVGTNYLIKQGAKMLTRWDDIFDEIQEFQKKNCNDSINIQQTIDISKEEQELLTLIPFQEIHIDDLQMLYHQPNLFVLLIQLQLKQKIESLPGHYYIRI</sequence>
<dbReference type="InterPro" id="IPR057666">
    <property type="entry name" value="DrpA_SLOG"/>
</dbReference>
<dbReference type="NCBIfam" id="TIGR00732">
    <property type="entry name" value="dprA"/>
    <property type="match status" value="1"/>
</dbReference>
<feature type="domain" description="Smf/DprA SLOG" evidence="2">
    <location>
        <begin position="81"/>
        <end position="290"/>
    </location>
</feature>